<dbReference type="EMBL" id="FOXF01000044">
    <property type="protein sequence ID" value="SFP61759.1"/>
    <property type="molecule type" value="Genomic_DNA"/>
</dbReference>
<organism evidence="1 2">
    <name type="scientific">Ruminobacter amylophilus</name>
    <dbReference type="NCBI Taxonomy" id="867"/>
    <lineage>
        <taxon>Bacteria</taxon>
        <taxon>Pseudomonadati</taxon>
        <taxon>Pseudomonadota</taxon>
        <taxon>Gammaproteobacteria</taxon>
        <taxon>Aeromonadales</taxon>
        <taxon>Succinivibrionaceae</taxon>
        <taxon>Ruminobacter</taxon>
    </lineage>
</organism>
<dbReference type="Proteomes" id="UP000243745">
    <property type="component" value="Unassembled WGS sequence"/>
</dbReference>
<gene>
    <name evidence="1" type="ORF">SAMN02910344_01878</name>
</gene>
<dbReference type="AlphaFoldDB" id="A0A662ZM92"/>
<sequence length="131" mass="14715">MAEIHITGQKMLKSINAEFQEAFPYLCLSFCSVADWKKATGNGGTIHCFDPNKRLSEVRVKKDVAGDISIHGRTLVKNLEKSFHDIYGICCQVCYTGKDGRGYYTSGKYDDLTLSQLNKELEKLGCKKKPK</sequence>
<dbReference type="OrthoDB" id="959050at2"/>
<name>A0A662ZM92_9GAMM</name>
<evidence type="ECO:0000313" key="2">
    <source>
        <dbReference type="Proteomes" id="UP000243745"/>
    </source>
</evidence>
<reference evidence="1 2" key="1">
    <citation type="submission" date="2016-10" db="EMBL/GenBank/DDBJ databases">
        <authorList>
            <person name="Varghese N."/>
            <person name="Submissions S."/>
        </authorList>
    </citation>
    <scope>NUCLEOTIDE SEQUENCE [LARGE SCALE GENOMIC DNA]</scope>
    <source>
        <strain evidence="1 2">DSM 1361</strain>
    </source>
</reference>
<accession>A0A662ZM92</accession>
<proteinExistence type="predicted"/>
<dbReference type="RefSeq" id="WP_093143107.1">
    <property type="nucleotide sequence ID" value="NZ_FOXF01000044.1"/>
</dbReference>
<evidence type="ECO:0000313" key="1">
    <source>
        <dbReference type="EMBL" id="SFP61759.1"/>
    </source>
</evidence>
<keyword evidence="2" id="KW-1185">Reference proteome</keyword>
<protein>
    <submittedName>
        <fullName evidence="1">Uncharacterized protein</fullName>
    </submittedName>
</protein>